<dbReference type="RefSeq" id="WP_285631541.1">
    <property type="nucleotide sequence ID" value="NZ_BAAAUK010000003.1"/>
</dbReference>
<dbReference type="Proteomes" id="UP001165068">
    <property type="component" value="Unassembled WGS sequence"/>
</dbReference>
<keyword evidence="3" id="KW-1185">Reference proteome</keyword>
<proteinExistence type="predicted"/>
<sequence>MSTVALTKVALLIVVVGLVPAVVWWMRRHPNRSKQHPGRQRMPKLVAVVGWMLLGVGVLMSLVAFTSSDADDPTAFRIASVAILFGGVLFLMMYRNWYVAPERDAVHYRTLMGREDRIVYSDIVDYRMTEANGQPNLRIRASNGAKLALNPAMYDMSPLLAAIRFKEARGRWPLPGELAG</sequence>
<accession>A0ABQ5NFG4</accession>
<organism evidence="2 3">
    <name type="scientific">Microbacterium arabinogalactanolyticum</name>
    <dbReference type="NCBI Taxonomy" id="69365"/>
    <lineage>
        <taxon>Bacteria</taxon>
        <taxon>Bacillati</taxon>
        <taxon>Actinomycetota</taxon>
        <taxon>Actinomycetes</taxon>
        <taxon>Micrococcales</taxon>
        <taxon>Microbacteriaceae</taxon>
        <taxon>Microbacterium</taxon>
    </lineage>
</organism>
<evidence type="ECO:0000313" key="2">
    <source>
        <dbReference type="EMBL" id="GLC84165.1"/>
    </source>
</evidence>
<dbReference type="EMBL" id="BRZC01000003">
    <property type="protein sequence ID" value="GLC84165.1"/>
    <property type="molecule type" value="Genomic_DNA"/>
</dbReference>
<feature type="transmembrane region" description="Helical" evidence="1">
    <location>
        <begin position="6"/>
        <end position="25"/>
    </location>
</feature>
<evidence type="ECO:0000256" key="1">
    <source>
        <dbReference type="SAM" id="Phobius"/>
    </source>
</evidence>
<feature type="transmembrane region" description="Helical" evidence="1">
    <location>
        <begin position="45"/>
        <end position="68"/>
    </location>
</feature>
<name>A0ABQ5NFG4_9MICO</name>
<keyword evidence="1" id="KW-0812">Transmembrane</keyword>
<reference evidence="2" key="1">
    <citation type="submission" date="2022-08" db="EMBL/GenBank/DDBJ databases">
        <title>Draft genome sequence of Microbacterium arabinogalactanolyticum JCM 9171.</title>
        <authorList>
            <person name="Fujita K."/>
            <person name="Ishiwata A."/>
            <person name="Fushinobu S."/>
        </authorList>
    </citation>
    <scope>NUCLEOTIDE SEQUENCE</scope>
    <source>
        <strain evidence="2">JCM 9171</strain>
    </source>
</reference>
<feature type="transmembrane region" description="Helical" evidence="1">
    <location>
        <begin position="74"/>
        <end position="94"/>
    </location>
</feature>
<protein>
    <recommendedName>
        <fullName evidence="4">PH domain-containing protein</fullName>
    </recommendedName>
</protein>
<gene>
    <name evidence="2" type="ORF">MIAR_07530</name>
</gene>
<evidence type="ECO:0008006" key="4">
    <source>
        <dbReference type="Google" id="ProtNLM"/>
    </source>
</evidence>
<comment type="caution">
    <text evidence="2">The sequence shown here is derived from an EMBL/GenBank/DDBJ whole genome shotgun (WGS) entry which is preliminary data.</text>
</comment>
<keyword evidence="1" id="KW-1133">Transmembrane helix</keyword>
<keyword evidence="1" id="KW-0472">Membrane</keyword>
<evidence type="ECO:0000313" key="3">
    <source>
        <dbReference type="Proteomes" id="UP001165068"/>
    </source>
</evidence>